<dbReference type="InterPro" id="IPR002156">
    <property type="entry name" value="RNaseH_domain"/>
</dbReference>
<dbReference type="AlphaFoldDB" id="A0A6A4CPF3"/>
<evidence type="ECO:0000313" key="5">
    <source>
        <dbReference type="Proteomes" id="UP000434957"/>
    </source>
</evidence>
<dbReference type="Proteomes" id="UP000434957">
    <property type="component" value="Unassembled WGS sequence"/>
</dbReference>
<proteinExistence type="predicted"/>
<sequence length="145" mass="16393">MYAGAHMVHLRAIYLGLAWGLRHCLNSFWGPVHVVGDDADATRQQLHRTPPKGKHLKGEYWKARRLADATAVSSWTTQTRDYNRTAREFARMALSIDRTIEWNAGTMPAAGGRWGGVSRFIAADVAHWLREHEKSTNLLVVEDEV</sequence>
<accession>A0A6A4CPF3</accession>
<evidence type="ECO:0000313" key="4">
    <source>
        <dbReference type="EMBL" id="KAE9292963.1"/>
    </source>
</evidence>
<feature type="signal peptide" evidence="1">
    <location>
        <begin position="1"/>
        <end position="20"/>
    </location>
</feature>
<keyword evidence="5" id="KW-1185">Reference proteome</keyword>
<comment type="caution">
    <text evidence="4">The sequence shown here is derived from an EMBL/GenBank/DDBJ whole genome shotgun (WGS) entry which is preliminary data.</text>
</comment>
<dbReference type="GO" id="GO:0003676">
    <property type="term" value="F:nucleic acid binding"/>
    <property type="evidence" value="ECO:0007669"/>
    <property type="project" value="InterPro"/>
</dbReference>
<protein>
    <recommendedName>
        <fullName evidence="2">RNase H type-1 domain-containing protein</fullName>
    </recommendedName>
</protein>
<gene>
    <name evidence="3" type="ORF">PR002_g23857</name>
    <name evidence="4" type="ORF">PR003_g24625</name>
</gene>
<dbReference type="OrthoDB" id="10392169at2759"/>
<feature type="chain" id="PRO_5033524673" description="RNase H type-1 domain-containing protein" evidence="1">
    <location>
        <begin position="21"/>
        <end position="145"/>
    </location>
</feature>
<reference evidence="4 5" key="1">
    <citation type="submission" date="2018-08" db="EMBL/GenBank/DDBJ databases">
        <title>Genomic investigation of the strawberry pathogen Phytophthora fragariae indicates pathogenicity is determined by transcriptional variation in three key races.</title>
        <authorList>
            <person name="Adams T.M."/>
            <person name="Armitage A.D."/>
            <person name="Sobczyk M.K."/>
            <person name="Bates H.J."/>
            <person name="Dunwell J.M."/>
            <person name="Nellist C.F."/>
            <person name="Harrison R.J."/>
        </authorList>
    </citation>
    <scope>NUCLEOTIDE SEQUENCE [LARGE SCALE GENOMIC DNA]</scope>
    <source>
        <strain evidence="3 6">SCRP324</strain>
        <strain evidence="4 5">SCRP333</strain>
    </source>
</reference>
<organism evidence="4 5">
    <name type="scientific">Phytophthora rubi</name>
    <dbReference type="NCBI Taxonomy" id="129364"/>
    <lineage>
        <taxon>Eukaryota</taxon>
        <taxon>Sar</taxon>
        <taxon>Stramenopiles</taxon>
        <taxon>Oomycota</taxon>
        <taxon>Peronosporomycetes</taxon>
        <taxon>Peronosporales</taxon>
        <taxon>Peronosporaceae</taxon>
        <taxon>Phytophthora</taxon>
    </lineage>
</organism>
<keyword evidence="1" id="KW-0732">Signal</keyword>
<dbReference type="EMBL" id="QXFU01002803">
    <property type="protein sequence ID" value="KAE8981358.1"/>
    <property type="molecule type" value="Genomic_DNA"/>
</dbReference>
<dbReference type="Proteomes" id="UP000435112">
    <property type="component" value="Unassembled WGS sequence"/>
</dbReference>
<dbReference type="GO" id="GO:0004523">
    <property type="term" value="F:RNA-DNA hybrid ribonuclease activity"/>
    <property type="evidence" value="ECO:0007669"/>
    <property type="project" value="InterPro"/>
</dbReference>
<dbReference type="EMBL" id="QXFT01002801">
    <property type="protein sequence ID" value="KAE9292963.1"/>
    <property type="molecule type" value="Genomic_DNA"/>
</dbReference>
<evidence type="ECO:0000259" key="2">
    <source>
        <dbReference type="Pfam" id="PF13456"/>
    </source>
</evidence>
<dbReference type="Pfam" id="PF13456">
    <property type="entry name" value="RVT_3"/>
    <property type="match status" value="1"/>
</dbReference>
<evidence type="ECO:0000256" key="1">
    <source>
        <dbReference type="SAM" id="SignalP"/>
    </source>
</evidence>
<feature type="domain" description="RNase H type-1" evidence="2">
    <location>
        <begin position="10"/>
        <end position="93"/>
    </location>
</feature>
<evidence type="ECO:0000313" key="3">
    <source>
        <dbReference type="EMBL" id="KAE8981358.1"/>
    </source>
</evidence>
<evidence type="ECO:0000313" key="6">
    <source>
        <dbReference type="Proteomes" id="UP000435112"/>
    </source>
</evidence>
<name>A0A6A4CPF3_9STRA</name>